<dbReference type="PANTHER" id="PTHR44013:SF1">
    <property type="entry name" value="ZINC-TYPE ALCOHOL DEHYDROGENASE-LIKE PROTEIN C16A3.02C"/>
    <property type="match status" value="1"/>
</dbReference>
<dbReference type="Gene3D" id="3.40.50.720">
    <property type="entry name" value="NAD(P)-binding Rossmann-like Domain"/>
    <property type="match status" value="1"/>
</dbReference>
<sequence length="323" mass="34393">MHAVQYSAYGKGAATLQHVEVPIPIPKKGEVLVRVEAVGINPIDYKIQGGMLRPFVPKRFPHIPCSDIAGEVVELGYGVAKFKKGDKIVAMLGSATGGGLAEYAVVREEMMVRKPYEISAIECAGLGTPALTAYQCLITAGVKLDKTGPSMNVLVTAASGGVGHYAVQLAKLGNTHVTATCGARNAAFVRSLGADEILDYKTPEGKALISPSGRKYDAVVHCTTGVSWSTFNKVLSPTGKVVDITPSPSALATFAMKKFTCSKKQLIPLFVSSKAEDLEFLVKMMKEKKLKTVVDSRYHLSKAENAWAKCIEGHAVGKIIVGV</sequence>
<protein>
    <submittedName>
        <fullName evidence="2">Chloroplast envelope quinone oxidoreductase-like</fullName>
    </submittedName>
</protein>
<comment type="caution">
    <text evidence="2">The sequence shown here is derived from an EMBL/GenBank/DDBJ whole genome shotgun (WGS) entry which is preliminary data.</text>
</comment>
<dbReference type="PANTHER" id="PTHR44013">
    <property type="entry name" value="ZINC-TYPE ALCOHOL DEHYDROGENASE-LIKE PROTEIN C16A3.02C"/>
    <property type="match status" value="1"/>
</dbReference>
<dbReference type="SMART" id="SM00829">
    <property type="entry name" value="PKS_ER"/>
    <property type="match status" value="1"/>
</dbReference>
<reference evidence="2" key="2">
    <citation type="submission" date="2023-05" db="EMBL/GenBank/DDBJ databases">
        <authorList>
            <person name="Schelkunov M.I."/>
        </authorList>
    </citation>
    <scope>NUCLEOTIDE SEQUENCE</scope>
    <source>
        <strain evidence="2">Hsosn_3</strain>
        <tissue evidence="2">Leaf</tissue>
    </source>
</reference>
<dbReference type="Proteomes" id="UP001237642">
    <property type="component" value="Unassembled WGS sequence"/>
</dbReference>
<dbReference type="SUPFAM" id="SSF51735">
    <property type="entry name" value="NAD(P)-binding Rossmann-fold domains"/>
    <property type="match status" value="1"/>
</dbReference>
<dbReference type="InterPro" id="IPR011032">
    <property type="entry name" value="GroES-like_sf"/>
</dbReference>
<dbReference type="InterPro" id="IPR036291">
    <property type="entry name" value="NAD(P)-bd_dom_sf"/>
</dbReference>
<dbReference type="InterPro" id="IPR002364">
    <property type="entry name" value="Quin_OxRdtase/zeta-crystal_CS"/>
</dbReference>
<dbReference type="AlphaFoldDB" id="A0AAD8M1A1"/>
<organism evidence="2 3">
    <name type="scientific">Heracleum sosnowskyi</name>
    <dbReference type="NCBI Taxonomy" id="360622"/>
    <lineage>
        <taxon>Eukaryota</taxon>
        <taxon>Viridiplantae</taxon>
        <taxon>Streptophyta</taxon>
        <taxon>Embryophyta</taxon>
        <taxon>Tracheophyta</taxon>
        <taxon>Spermatophyta</taxon>
        <taxon>Magnoliopsida</taxon>
        <taxon>eudicotyledons</taxon>
        <taxon>Gunneridae</taxon>
        <taxon>Pentapetalae</taxon>
        <taxon>asterids</taxon>
        <taxon>campanulids</taxon>
        <taxon>Apiales</taxon>
        <taxon>Apiaceae</taxon>
        <taxon>Apioideae</taxon>
        <taxon>apioid superclade</taxon>
        <taxon>Tordylieae</taxon>
        <taxon>Tordyliinae</taxon>
        <taxon>Heracleum</taxon>
    </lineage>
</organism>
<evidence type="ECO:0000259" key="1">
    <source>
        <dbReference type="SMART" id="SM00829"/>
    </source>
</evidence>
<accession>A0AAD8M1A1</accession>
<evidence type="ECO:0000313" key="3">
    <source>
        <dbReference type="Proteomes" id="UP001237642"/>
    </source>
</evidence>
<reference evidence="2" key="1">
    <citation type="submission" date="2023-02" db="EMBL/GenBank/DDBJ databases">
        <title>Genome of toxic invasive species Heracleum sosnowskyi carries increased number of genes despite the absence of recent whole-genome duplications.</title>
        <authorList>
            <person name="Schelkunov M."/>
            <person name="Shtratnikova V."/>
            <person name="Makarenko M."/>
            <person name="Klepikova A."/>
            <person name="Omelchenko D."/>
            <person name="Novikova G."/>
            <person name="Obukhova E."/>
            <person name="Bogdanov V."/>
            <person name="Penin A."/>
            <person name="Logacheva M."/>
        </authorList>
    </citation>
    <scope>NUCLEOTIDE SEQUENCE</scope>
    <source>
        <strain evidence="2">Hsosn_3</strain>
        <tissue evidence="2">Leaf</tissue>
    </source>
</reference>
<dbReference type="GO" id="GO:0016491">
    <property type="term" value="F:oxidoreductase activity"/>
    <property type="evidence" value="ECO:0007669"/>
    <property type="project" value="InterPro"/>
</dbReference>
<dbReference type="PROSITE" id="PS01162">
    <property type="entry name" value="QOR_ZETA_CRYSTAL"/>
    <property type="match status" value="1"/>
</dbReference>
<feature type="domain" description="Enoyl reductase (ER)" evidence="1">
    <location>
        <begin position="12"/>
        <end position="321"/>
    </location>
</feature>
<dbReference type="InterPro" id="IPR020843">
    <property type="entry name" value="ER"/>
</dbReference>
<dbReference type="EMBL" id="JAUIZM010000011">
    <property type="protein sequence ID" value="KAK1356044.1"/>
    <property type="molecule type" value="Genomic_DNA"/>
</dbReference>
<proteinExistence type="predicted"/>
<dbReference type="GO" id="GO:0008270">
    <property type="term" value="F:zinc ion binding"/>
    <property type="evidence" value="ECO:0007669"/>
    <property type="project" value="InterPro"/>
</dbReference>
<name>A0AAD8M1A1_9APIA</name>
<dbReference type="Pfam" id="PF13602">
    <property type="entry name" value="ADH_zinc_N_2"/>
    <property type="match status" value="1"/>
</dbReference>
<evidence type="ECO:0000313" key="2">
    <source>
        <dbReference type="EMBL" id="KAK1356044.1"/>
    </source>
</evidence>
<dbReference type="Gene3D" id="3.90.180.10">
    <property type="entry name" value="Medium-chain alcohol dehydrogenases, catalytic domain"/>
    <property type="match status" value="1"/>
</dbReference>
<dbReference type="Pfam" id="PF08240">
    <property type="entry name" value="ADH_N"/>
    <property type="match status" value="1"/>
</dbReference>
<dbReference type="InterPro" id="IPR052733">
    <property type="entry name" value="Chloroplast_QOR"/>
</dbReference>
<dbReference type="CDD" id="cd08267">
    <property type="entry name" value="MDR1"/>
    <property type="match status" value="1"/>
</dbReference>
<dbReference type="SUPFAM" id="SSF50129">
    <property type="entry name" value="GroES-like"/>
    <property type="match status" value="1"/>
</dbReference>
<dbReference type="InterPro" id="IPR013154">
    <property type="entry name" value="ADH-like_N"/>
</dbReference>
<keyword evidence="3" id="KW-1185">Reference proteome</keyword>
<gene>
    <name evidence="2" type="ORF">POM88_049300</name>
</gene>